<keyword evidence="6" id="KW-0862">Zinc</keyword>
<dbReference type="STRING" id="1047168.A0A0F4GTA6"/>
<evidence type="ECO:0000259" key="10">
    <source>
        <dbReference type="SMART" id="SM00661"/>
    </source>
</evidence>
<dbReference type="SMART" id="SM00661">
    <property type="entry name" value="RPOL9"/>
    <property type="match status" value="1"/>
</dbReference>
<evidence type="ECO:0000256" key="7">
    <source>
        <dbReference type="ARBA" id="ARBA00023163"/>
    </source>
</evidence>
<keyword evidence="3" id="KW-0240">DNA-directed RNA polymerase</keyword>
<dbReference type="GO" id="GO:0005665">
    <property type="term" value="C:RNA polymerase II, core complex"/>
    <property type="evidence" value="ECO:0007669"/>
    <property type="project" value="TreeGrafter"/>
</dbReference>
<dbReference type="GO" id="GO:0008270">
    <property type="term" value="F:zinc ion binding"/>
    <property type="evidence" value="ECO:0007669"/>
    <property type="project" value="UniProtKB-KW"/>
</dbReference>
<protein>
    <submittedName>
        <fullName evidence="11">Putative dna directed rna polymerase ii 15 kDa protein</fullName>
    </submittedName>
</protein>
<evidence type="ECO:0000313" key="12">
    <source>
        <dbReference type="Proteomes" id="UP000033647"/>
    </source>
</evidence>
<dbReference type="PANTHER" id="PTHR11239:SF1">
    <property type="entry name" value="DNA-DIRECTED RNA POLYMERASE II SUBUNIT RPB9"/>
    <property type="match status" value="1"/>
</dbReference>
<dbReference type="PANTHER" id="PTHR11239">
    <property type="entry name" value="DNA-DIRECTED RNA POLYMERASE"/>
    <property type="match status" value="1"/>
</dbReference>
<keyword evidence="4" id="KW-0479">Metal-binding</keyword>
<dbReference type="GO" id="GO:0006283">
    <property type="term" value="P:transcription-coupled nucleotide-excision repair"/>
    <property type="evidence" value="ECO:0007669"/>
    <property type="project" value="TreeGrafter"/>
</dbReference>
<evidence type="ECO:0000256" key="9">
    <source>
        <dbReference type="SAM" id="MobiDB-lite"/>
    </source>
</evidence>
<comment type="similarity">
    <text evidence="2">Belongs to the archaeal RpoM/eukaryotic RPA12/RPB9/RPC11 RNA polymerase family.</text>
</comment>
<dbReference type="GO" id="GO:0001193">
    <property type="term" value="P:maintenance of transcriptional fidelity during transcription elongation by RNA polymerase II"/>
    <property type="evidence" value="ECO:0007669"/>
    <property type="project" value="TreeGrafter"/>
</dbReference>
<dbReference type="GO" id="GO:0003899">
    <property type="term" value="F:DNA-directed RNA polymerase activity"/>
    <property type="evidence" value="ECO:0007669"/>
    <property type="project" value="InterPro"/>
</dbReference>
<comment type="caution">
    <text evidence="11">The sequence shown here is derived from an EMBL/GenBank/DDBJ whole genome shotgun (WGS) entry which is preliminary data.</text>
</comment>
<feature type="compositionally biased region" description="Basic and acidic residues" evidence="9">
    <location>
        <begin position="157"/>
        <end position="171"/>
    </location>
</feature>
<dbReference type="SUPFAM" id="SSF57783">
    <property type="entry name" value="Zinc beta-ribbon"/>
    <property type="match status" value="1"/>
</dbReference>
<dbReference type="FunFam" id="2.20.25.10:FF:000008">
    <property type="entry name" value="DNA-directed RNA polymerase II subunit RPB9"/>
    <property type="match status" value="1"/>
</dbReference>
<feature type="region of interest" description="Disordered" evidence="9">
    <location>
        <begin position="146"/>
        <end position="184"/>
    </location>
</feature>
<proteinExistence type="inferred from homology"/>
<evidence type="ECO:0000256" key="2">
    <source>
        <dbReference type="ARBA" id="ARBA00008925"/>
    </source>
</evidence>
<dbReference type="OrthoDB" id="282270at2759"/>
<accession>A0A0F4GTA6</accession>
<comment type="subcellular location">
    <subcellularLocation>
        <location evidence="1">Nucleus</location>
        <location evidence="1">Nucleolus</location>
    </subcellularLocation>
</comment>
<gene>
    <name evidence="11" type="ORF">TI39_contig319g00017</name>
</gene>
<keyword evidence="8" id="KW-0539">Nucleus</keyword>
<keyword evidence="12" id="KW-1185">Reference proteome</keyword>
<dbReference type="Pfam" id="PF02150">
    <property type="entry name" value="Zn_ribbon_RPB9"/>
    <property type="match status" value="1"/>
</dbReference>
<feature type="domain" description="DNA-directed RNA polymerase II subunit RPB9-like zinc ribbon" evidence="10">
    <location>
        <begin position="25"/>
        <end position="78"/>
    </location>
</feature>
<name>A0A0F4GTA6_9PEZI</name>
<keyword evidence="5" id="KW-0863">Zinc-finger</keyword>
<reference evidence="11 12" key="1">
    <citation type="submission" date="2015-03" db="EMBL/GenBank/DDBJ databases">
        <title>RNA-seq based gene annotation and comparative genomics of four Zymoseptoria species reveal species-specific pathogenicity related genes and transposable element activity.</title>
        <authorList>
            <person name="Grandaubert J."/>
            <person name="Bhattacharyya A."/>
            <person name="Stukenbrock E.H."/>
        </authorList>
    </citation>
    <scope>NUCLEOTIDE SEQUENCE [LARGE SCALE GENOMIC DNA]</scope>
    <source>
        <strain evidence="11 12">Zb18110</strain>
    </source>
</reference>
<evidence type="ECO:0000256" key="4">
    <source>
        <dbReference type="ARBA" id="ARBA00022723"/>
    </source>
</evidence>
<keyword evidence="7" id="KW-0804">Transcription</keyword>
<organism evidence="11 12">
    <name type="scientific">Zymoseptoria brevis</name>
    <dbReference type="NCBI Taxonomy" id="1047168"/>
    <lineage>
        <taxon>Eukaryota</taxon>
        <taxon>Fungi</taxon>
        <taxon>Dikarya</taxon>
        <taxon>Ascomycota</taxon>
        <taxon>Pezizomycotina</taxon>
        <taxon>Dothideomycetes</taxon>
        <taxon>Dothideomycetidae</taxon>
        <taxon>Mycosphaerellales</taxon>
        <taxon>Mycosphaerellaceae</taxon>
        <taxon>Zymoseptoria</taxon>
    </lineage>
</organism>
<dbReference type="AlphaFoldDB" id="A0A0F4GTA6"/>
<dbReference type="InterPro" id="IPR012164">
    <property type="entry name" value="Rpa12/Rpb9/Rpc10/TFS"/>
</dbReference>
<dbReference type="GO" id="GO:0005730">
    <property type="term" value="C:nucleolus"/>
    <property type="evidence" value="ECO:0007669"/>
    <property type="project" value="UniProtKB-SubCell"/>
</dbReference>
<dbReference type="EMBL" id="LAFY01000311">
    <property type="protein sequence ID" value="KJY00680.1"/>
    <property type="molecule type" value="Genomic_DNA"/>
</dbReference>
<dbReference type="Proteomes" id="UP000033647">
    <property type="component" value="Unassembled WGS sequence"/>
</dbReference>
<sequence>MAEYETNNSATAENTTEDSKKITFRFCRECSNMLYPKEDRDNSSLMFACRTCQFSEPATASCIWRNSLKEDVQETAGNVLDVAEDPTVGNSELIDSIMEDAPSQREHASQQEMEACDVVPDFCTMCGQEILCEICEEPYDGGIALEVDDPDAGTTSEQREARIDAEKRERALSGSGPRLTTFSR</sequence>
<dbReference type="GO" id="GO:0006367">
    <property type="term" value="P:transcription initiation at RNA polymerase II promoter"/>
    <property type="evidence" value="ECO:0007669"/>
    <property type="project" value="TreeGrafter"/>
</dbReference>
<evidence type="ECO:0000256" key="8">
    <source>
        <dbReference type="ARBA" id="ARBA00023242"/>
    </source>
</evidence>
<evidence type="ECO:0000256" key="1">
    <source>
        <dbReference type="ARBA" id="ARBA00004604"/>
    </source>
</evidence>
<evidence type="ECO:0000256" key="6">
    <source>
        <dbReference type="ARBA" id="ARBA00022833"/>
    </source>
</evidence>
<evidence type="ECO:0000256" key="3">
    <source>
        <dbReference type="ARBA" id="ARBA00022478"/>
    </source>
</evidence>
<dbReference type="Gene3D" id="2.20.25.10">
    <property type="match status" value="1"/>
</dbReference>
<evidence type="ECO:0000313" key="11">
    <source>
        <dbReference type="EMBL" id="KJY00680.1"/>
    </source>
</evidence>
<dbReference type="InterPro" id="IPR001529">
    <property type="entry name" value="Zn_ribbon_RPB9"/>
</dbReference>
<evidence type="ECO:0000256" key="5">
    <source>
        <dbReference type="ARBA" id="ARBA00022771"/>
    </source>
</evidence>